<keyword evidence="7" id="KW-0924">Ammonia transport</keyword>
<dbReference type="NCBIfam" id="TIGR00836">
    <property type="entry name" value="amt"/>
    <property type="match status" value="1"/>
</dbReference>
<feature type="region of interest" description="Disordered" evidence="8">
    <location>
        <begin position="470"/>
        <end position="505"/>
    </location>
</feature>
<dbReference type="InterPro" id="IPR018047">
    <property type="entry name" value="Ammonium_transpt_CS"/>
</dbReference>
<organism evidence="12 13">
    <name type="scientific">Wallemia hederae</name>
    <dbReference type="NCBI Taxonomy" id="1540922"/>
    <lineage>
        <taxon>Eukaryota</taxon>
        <taxon>Fungi</taxon>
        <taxon>Dikarya</taxon>
        <taxon>Basidiomycota</taxon>
        <taxon>Wallemiomycotina</taxon>
        <taxon>Wallemiomycetes</taxon>
        <taxon>Wallemiales</taxon>
        <taxon>Wallemiaceae</taxon>
        <taxon>Wallemia</taxon>
    </lineage>
</organism>
<dbReference type="InterPro" id="IPR001905">
    <property type="entry name" value="Ammonium_transpt"/>
</dbReference>
<evidence type="ECO:0000256" key="8">
    <source>
        <dbReference type="SAM" id="MobiDB-lite"/>
    </source>
</evidence>
<feature type="transmembrane region" description="Helical" evidence="9">
    <location>
        <begin position="348"/>
        <end position="369"/>
    </location>
</feature>
<comment type="subcellular location">
    <subcellularLocation>
        <location evidence="1">Membrane</location>
        <topology evidence="1">Multi-pass membrane protein</topology>
    </subcellularLocation>
</comment>
<evidence type="ECO:0000313" key="13">
    <source>
        <dbReference type="Proteomes" id="UP000310189"/>
    </source>
</evidence>
<feature type="domain" description="TNase-like" evidence="11">
    <location>
        <begin position="669"/>
        <end position="813"/>
    </location>
</feature>
<evidence type="ECO:0000256" key="4">
    <source>
        <dbReference type="ARBA" id="ARBA00022692"/>
    </source>
</evidence>
<dbReference type="FunFam" id="1.10.3430.10:FF:000003">
    <property type="entry name" value="Ammonium transporter"/>
    <property type="match status" value="1"/>
</dbReference>
<name>A0A4T0FVH3_9BASI</name>
<dbReference type="PROSITE" id="PS50830">
    <property type="entry name" value="TNASE_3"/>
    <property type="match status" value="4"/>
</dbReference>
<feature type="domain" description="Tudor" evidence="10">
    <location>
        <begin position="1231"/>
        <end position="1291"/>
    </location>
</feature>
<dbReference type="SMART" id="SM00333">
    <property type="entry name" value="TUDOR"/>
    <property type="match status" value="1"/>
</dbReference>
<feature type="domain" description="TNase-like" evidence="11">
    <location>
        <begin position="507"/>
        <end position="645"/>
    </location>
</feature>
<dbReference type="SUPFAM" id="SSF50199">
    <property type="entry name" value="Staphylococcal nuclease"/>
    <property type="match status" value="5"/>
</dbReference>
<gene>
    <name evidence="12" type="ORF">E3P99_00370</name>
</gene>
<comment type="caution">
    <text evidence="12">The sequence shown here is derived from an EMBL/GenBank/DDBJ whole genome shotgun (WGS) entry which is preliminary data.</text>
</comment>
<feature type="domain" description="TNase-like" evidence="11">
    <location>
        <begin position="1014"/>
        <end position="1147"/>
    </location>
</feature>
<dbReference type="PANTHER" id="PTHR43029:SF1">
    <property type="entry name" value="AMMONIUM TRANSPORTER AMTB-LIKE DOMAIN-CONTAINING PROTEIN"/>
    <property type="match status" value="1"/>
</dbReference>
<protein>
    <recommendedName>
        <fullName evidence="14">Transcription factor</fullName>
    </recommendedName>
</protein>
<evidence type="ECO:0000256" key="7">
    <source>
        <dbReference type="ARBA" id="ARBA00023177"/>
    </source>
</evidence>
<accession>A0A4T0FVH3</accession>
<dbReference type="Gene3D" id="2.30.30.140">
    <property type="match status" value="1"/>
</dbReference>
<reference evidence="12 13" key="1">
    <citation type="submission" date="2019-03" db="EMBL/GenBank/DDBJ databases">
        <title>Sequencing 23 genomes of Wallemia ichthyophaga.</title>
        <authorList>
            <person name="Gostincar C."/>
        </authorList>
    </citation>
    <scope>NUCLEOTIDE SEQUENCE [LARGE SCALE GENOMIC DNA]</scope>
    <source>
        <strain evidence="12 13">EXF-5753</strain>
    </source>
</reference>
<evidence type="ECO:0000313" key="12">
    <source>
        <dbReference type="EMBL" id="TIA92937.1"/>
    </source>
</evidence>
<evidence type="ECO:0008006" key="14">
    <source>
        <dbReference type="Google" id="ProtNLM"/>
    </source>
</evidence>
<dbReference type="Pfam" id="PF00565">
    <property type="entry name" value="SNase"/>
    <property type="match status" value="4"/>
</dbReference>
<evidence type="ECO:0000256" key="3">
    <source>
        <dbReference type="ARBA" id="ARBA00022448"/>
    </source>
</evidence>
<feature type="domain" description="TNase-like" evidence="11">
    <location>
        <begin position="843"/>
        <end position="985"/>
    </location>
</feature>
<feature type="transmembrane region" description="Helical" evidence="9">
    <location>
        <begin position="262"/>
        <end position="281"/>
    </location>
</feature>
<evidence type="ECO:0000256" key="9">
    <source>
        <dbReference type="SAM" id="Phobius"/>
    </source>
</evidence>
<keyword evidence="5 9" id="KW-1133">Transmembrane helix</keyword>
<dbReference type="SUPFAM" id="SSF63748">
    <property type="entry name" value="Tudor/PWWP/MBT"/>
    <property type="match status" value="1"/>
</dbReference>
<dbReference type="InterPro" id="IPR024041">
    <property type="entry name" value="NH4_transpt_AmtB-like_dom"/>
</dbReference>
<evidence type="ECO:0000259" key="10">
    <source>
        <dbReference type="PROSITE" id="PS50304"/>
    </source>
</evidence>
<dbReference type="Pfam" id="PF00567">
    <property type="entry name" value="TUDOR"/>
    <property type="match status" value="1"/>
</dbReference>
<feature type="transmembrane region" description="Helical" evidence="9">
    <location>
        <begin position="396"/>
        <end position="420"/>
    </location>
</feature>
<keyword evidence="13" id="KW-1185">Reference proteome</keyword>
<proteinExistence type="inferred from homology"/>
<keyword evidence="3" id="KW-0813">Transport</keyword>
<dbReference type="Pfam" id="PF00909">
    <property type="entry name" value="Ammonium_transp"/>
    <property type="match status" value="1"/>
</dbReference>
<dbReference type="Proteomes" id="UP000310189">
    <property type="component" value="Unassembled WGS sequence"/>
</dbReference>
<dbReference type="InterPro" id="IPR002999">
    <property type="entry name" value="Tudor"/>
</dbReference>
<feature type="transmembrane region" description="Helical" evidence="9">
    <location>
        <begin position="39"/>
        <end position="60"/>
    </location>
</feature>
<feature type="transmembrane region" description="Helical" evidence="9">
    <location>
        <begin position="130"/>
        <end position="150"/>
    </location>
</feature>
<evidence type="ECO:0000256" key="5">
    <source>
        <dbReference type="ARBA" id="ARBA00022989"/>
    </source>
</evidence>
<feature type="transmembrane region" description="Helical" evidence="9">
    <location>
        <begin position="157"/>
        <end position="180"/>
    </location>
</feature>
<dbReference type="SMART" id="SM00318">
    <property type="entry name" value="SNc"/>
    <property type="match status" value="4"/>
</dbReference>
<dbReference type="Gene3D" id="1.10.3430.10">
    <property type="entry name" value="Ammonium transporter AmtB like domains"/>
    <property type="match status" value="1"/>
</dbReference>
<keyword evidence="4 9" id="KW-0812">Transmembrane</keyword>
<feature type="transmembrane region" description="Helical" evidence="9">
    <location>
        <begin position="192"/>
        <end position="211"/>
    </location>
</feature>
<dbReference type="GO" id="GO:0008519">
    <property type="term" value="F:ammonium channel activity"/>
    <property type="evidence" value="ECO:0007669"/>
    <property type="project" value="InterPro"/>
</dbReference>
<feature type="transmembrane region" description="Helical" evidence="9">
    <location>
        <begin position="72"/>
        <end position="90"/>
    </location>
</feature>
<dbReference type="SUPFAM" id="SSF111352">
    <property type="entry name" value="Ammonium transporter"/>
    <property type="match status" value="1"/>
</dbReference>
<keyword evidence="6 9" id="KW-0472">Membrane</keyword>
<evidence type="ECO:0000256" key="2">
    <source>
        <dbReference type="ARBA" id="ARBA00005887"/>
    </source>
</evidence>
<feature type="transmembrane region" description="Helical" evidence="9">
    <location>
        <begin position="232"/>
        <end position="250"/>
    </location>
</feature>
<evidence type="ECO:0000259" key="11">
    <source>
        <dbReference type="PROSITE" id="PS50830"/>
    </source>
</evidence>
<dbReference type="EMBL" id="SPNW01000004">
    <property type="protein sequence ID" value="TIA92937.1"/>
    <property type="molecule type" value="Genomic_DNA"/>
</dbReference>
<dbReference type="OrthoDB" id="10023235at2759"/>
<dbReference type="Gene3D" id="2.40.50.90">
    <property type="match status" value="5"/>
</dbReference>
<dbReference type="FunFam" id="2.30.30.140:FF:000018">
    <property type="entry name" value="Serine/threonine-protein kinase 31"/>
    <property type="match status" value="1"/>
</dbReference>
<dbReference type="PROSITE" id="PS50304">
    <property type="entry name" value="TUDOR"/>
    <property type="match status" value="1"/>
</dbReference>
<dbReference type="InterPro" id="IPR029020">
    <property type="entry name" value="Ammonium/urea_transptr"/>
</dbReference>
<evidence type="ECO:0000256" key="1">
    <source>
        <dbReference type="ARBA" id="ARBA00004141"/>
    </source>
</evidence>
<dbReference type="PANTHER" id="PTHR43029">
    <property type="entry name" value="AMMONIUM TRANSPORTER MEP2"/>
    <property type="match status" value="1"/>
</dbReference>
<evidence type="ECO:0000256" key="6">
    <source>
        <dbReference type="ARBA" id="ARBA00023136"/>
    </source>
</evidence>
<dbReference type="CDD" id="cd00175">
    <property type="entry name" value="SNc"/>
    <property type="match status" value="1"/>
</dbReference>
<feature type="compositionally biased region" description="Basic and acidic residues" evidence="8">
    <location>
        <begin position="478"/>
        <end position="505"/>
    </location>
</feature>
<dbReference type="PROSITE" id="PS01219">
    <property type="entry name" value="AMMONIUM_TRANSP"/>
    <property type="match status" value="1"/>
</dbReference>
<sequence>MVNVTYGSLNGQGDIQQGGTDFIASQTTGEVTAYNPGDMTWVLTCTALVWVMIPGLSFLYSGLARRKNALNMVFLCFVSTSIVSFQWFFWGYSLCFSRNSGTFFGKLDHFGFINVLDYPAQPANEKIPEIIFAMYQGMFACLVPAILIGAAAERSRVAPAMVFIFVWTTLCYDPLVAWIWNPNGWAYKWGVLDYAGGVPVEIASGIAGLVYSMFIGRRRGYGTEAVLFKPHNVSHIVLGTVLLWVGWLGFNGGSTYAANLKAGMSIVTTNLAGSFGALTWMLMDYRLERKWSVVGFCTGAICGLVAITPAAGFVGAPASLLIGFLASFLSNLATRLKNIARVDDVMDIFACHGLSGMVGTFLTGIFAQASVAYNDAELEIDGGWIDRNFVQLGKQVAWIAVGTAWVFVVTYAIMFVINLIPGLRFRVDEEGEILGLDEAEHGEFTADYVEMRRHAEDYYGEVPTGLRGGFGAPAGGIHRTESRRSNATEHTPEEKTTHSKEGHVDAQTENQLVKAALSSDTIVVRGKLSTSQSPEEVVIHLDGIQGPRIGSANKEDESFAFEARQFTIEAAVGKLVDFEITSASSSSSPLYFGRVSVPYAEDSTQDLSTHLLRNGWAKLRHNAPNPALQVVQEHAKTKQRGIWGVKHTRTVNFTMPKEVESFVNDHSRRILSGVVEQVRDGHTLRIRLLLSDLNHQYITLALAGARAPRVGREDTAEPSEEFGWQAKLYTETKCLQRRVSVRVLSTNNTASIVLGSVTLEDGSTLAECILANGFAKFSDWHAATLAQHGPTLLPALKVAEKFARENRLNLWQDYTEPTMNGASTSVEKSAADVAANGHIKHPRQSSVLVTRVWSGDQLTVVPIENGVQGAEKRIQIASIRQPRSNDSKQAYWSQEARELIRKKLIGRKVTYQHDYTRPKEEQYDEREAATIRFGPQQQSIGLALVEKGLATVVRHRRDDDRSHEYDALLIAEQAAQAGSKGVHSNKDIPLPRIPDASESASKAQTFLPQWKRSARINGVIEYVASGSRFKVYLPKENQKLTLVLAGLKAPRTARNASEKHEDGGVEALEYATRQLMQRDVQINIENVDKAGGFIGTLYINNENYGINLVSKGLATVHEYSAENLPFADQLFEAEQSAKEARVGVWKNYDAAAEQQQAREAEIAAKQNAHEDAKEDDKSGNLIDVLVSDVRSSPQFSFSVQLVGGDDSQKFERLMNAFSAHHNSIASSDAFTPRNGMLVAARFSHDGQWYRARVRRCSDVLKTAEVIFMDYGNEETVSYKDIRNLDDKFKTMPPQAISAKLSFVNLLPIDHEYGQESLDRFKELCLGRNLVAKVDAKDPNGTLHLRLLDPSDPDSAISAEYCINADLVADGLALIDKKTRYASRYPEMQMTLRDALQAAKTNRAGAFEYGDITED</sequence>
<dbReference type="GO" id="GO:0005886">
    <property type="term" value="C:plasma membrane"/>
    <property type="evidence" value="ECO:0007669"/>
    <property type="project" value="TreeGrafter"/>
</dbReference>
<dbReference type="InterPro" id="IPR035437">
    <property type="entry name" value="SNase_OB-fold_sf"/>
</dbReference>
<comment type="similarity">
    <text evidence="2">Belongs to the ammonia transporter channel (TC 1.A.11.2) family.</text>
</comment>
<dbReference type="InterPro" id="IPR016071">
    <property type="entry name" value="Staphylococal_nuclease_OB-fold"/>
</dbReference>